<accession>A0ABT2G1L2</accession>
<reference evidence="1 2" key="1">
    <citation type="submission" date="2022-08" db="EMBL/GenBank/DDBJ databases">
        <title>Algoriphagus sp. CAU 1643 isolated from mud.</title>
        <authorList>
            <person name="Kim W."/>
        </authorList>
    </citation>
    <scope>NUCLEOTIDE SEQUENCE [LARGE SCALE GENOMIC DNA]</scope>
    <source>
        <strain evidence="1 2">CAU 1643</strain>
    </source>
</reference>
<name>A0ABT2G1L2_9BACT</name>
<gene>
    <name evidence="1" type="ORF">NY014_01885</name>
</gene>
<dbReference type="Pfam" id="PF05402">
    <property type="entry name" value="PqqD"/>
    <property type="match status" value="1"/>
</dbReference>
<dbReference type="InterPro" id="IPR041881">
    <property type="entry name" value="PqqD_sf"/>
</dbReference>
<dbReference type="EMBL" id="JANWGH010000001">
    <property type="protein sequence ID" value="MCS5489159.1"/>
    <property type="molecule type" value="Genomic_DNA"/>
</dbReference>
<comment type="caution">
    <text evidence="1">The sequence shown here is derived from an EMBL/GenBank/DDBJ whole genome shotgun (WGS) entry which is preliminary data.</text>
</comment>
<proteinExistence type="predicted"/>
<sequence>MYSKIEDEGVLFDLESNEYLRLNTSLNSIFKYLGEGLSIAEIKERLMGEYEVSEQECEDGIREAIDLLKKKGLLDEKSA</sequence>
<dbReference type="Gene3D" id="1.10.10.1150">
    <property type="entry name" value="Coenzyme PQQ synthesis protein D (PqqD)"/>
    <property type="match status" value="1"/>
</dbReference>
<evidence type="ECO:0000313" key="2">
    <source>
        <dbReference type="Proteomes" id="UP001206788"/>
    </source>
</evidence>
<dbReference type="Proteomes" id="UP001206788">
    <property type="component" value="Unassembled WGS sequence"/>
</dbReference>
<dbReference type="RefSeq" id="WP_259412834.1">
    <property type="nucleotide sequence ID" value="NZ_JANWGH010000001.1"/>
</dbReference>
<evidence type="ECO:0000313" key="1">
    <source>
        <dbReference type="EMBL" id="MCS5489159.1"/>
    </source>
</evidence>
<keyword evidence="2" id="KW-1185">Reference proteome</keyword>
<dbReference type="InterPro" id="IPR008792">
    <property type="entry name" value="PQQD"/>
</dbReference>
<protein>
    <submittedName>
        <fullName evidence="1">PqqD family protein</fullName>
    </submittedName>
</protein>
<organism evidence="1 2">
    <name type="scientific">Algoriphagus limi</name>
    <dbReference type="NCBI Taxonomy" id="2975273"/>
    <lineage>
        <taxon>Bacteria</taxon>
        <taxon>Pseudomonadati</taxon>
        <taxon>Bacteroidota</taxon>
        <taxon>Cytophagia</taxon>
        <taxon>Cytophagales</taxon>
        <taxon>Cyclobacteriaceae</taxon>
        <taxon>Algoriphagus</taxon>
    </lineage>
</organism>